<dbReference type="Pfam" id="PF19524">
    <property type="entry name" value="DUF6054"/>
    <property type="match status" value="1"/>
</dbReference>
<keyword evidence="2" id="KW-1185">Reference proteome</keyword>
<dbReference type="Proteomes" id="UP000288812">
    <property type="component" value="Unassembled WGS sequence"/>
</dbReference>
<sequence length="111" mass="12388">MTKYEKKLKGDFEEILEFCHNTVMNKSMPSSFEGGSDYSVYGVRIAVRVYERYSAFGGNRVSLNLTLIGSGEDLFLSAIASGGSQALIWKVNTYSEESFLSTLVESLKKYT</sequence>
<organism evidence="1 2">
    <name type="scientific">Anaerosphaera multitolerans</name>
    <dbReference type="NCBI Taxonomy" id="2487351"/>
    <lineage>
        <taxon>Bacteria</taxon>
        <taxon>Bacillati</taxon>
        <taxon>Bacillota</taxon>
        <taxon>Tissierellia</taxon>
        <taxon>Tissierellales</taxon>
        <taxon>Peptoniphilaceae</taxon>
        <taxon>Anaerosphaera</taxon>
    </lineage>
</organism>
<proteinExistence type="predicted"/>
<dbReference type="InterPro" id="IPR046117">
    <property type="entry name" value="DUF6054"/>
</dbReference>
<evidence type="ECO:0000313" key="1">
    <source>
        <dbReference type="EMBL" id="RVU53978.1"/>
    </source>
</evidence>
<evidence type="ECO:0000313" key="2">
    <source>
        <dbReference type="Proteomes" id="UP000288812"/>
    </source>
</evidence>
<gene>
    <name evidence="1" type="ORF">EF514_09690</name>
</gene>
<dbReference type="AlphaFoldDB" id="A0A437S4R9"/>
<name>A0A437S4R9_9FIRM</name>
<reference evidence="1 2" key="1">
    <citation type="submission" date="2018-11" db="EMBL/GenBank/DDBJ databases">
        <title>Genome sequencing and assembly of Anaerosphaera sp. nov., GS7-6-2.</title>
        <authorList>
            <person name="Rettenmaier R."/>
            <person name="Liebl W."/>
            <person name="Zverlov V."/>
        </authorList>
    </citation>
    <scope>NUCLEOTIDE SEQUENCE [LARGE SCALE GENOMIC DNA]</scope>
    <source>
        <strain evidence="1 2">GS7-6-2</strain>
    </source>
</reference>
<dbReference type="OrthoDB" id="4774735at2"/>
<dbReference type="RefSeq" id="WP_127725243.1">
    <property type="nucleotide sequence ID" value="NZ_RLIH01000018.1"/>
</dbReference>
<dbReference type="EMBL" id="RLIH01000018">
    <property type="protein sequence ID" value="RVU53978.1"/>
    <property type="molecule type" value="Genomic_DNA"/>
</dbReference>
<protein>
    <submittedName>
        <fullName evidence="1">Uncharacterized protein</fullName>
    </submittedName>
</protein>
<comment type="caution">
    <text evidence="1">The sequence shown here is derived from an EMBL/GenBank/DDBJ whole genome shotgun (WGS) entry which is preliminary data.</text>
</comment>
<accession>A0A437S4R9</accession>